<evidence type="ECO:0000313" key="7">
    <source>
        <dbReference type="EMBL" id="PZA21694.1"/>
    </source>
</evidence>
<keyword evidence="3" id="KW-0378">Hydrolase</keyword>
<dbReference type="Proteomes" id="UP000247602">
    <property type="component" value="Unassembled WGS sequence"/>
</dbReference>
<accession>A0A323VA93</accession>
<dbReference type="PANTHER" id="PTHR47359:SF3">
    <property type="entry name" value="NLP_P60 DOMAIN-CONTAINING PROTEIN-RELATED"/>
    <property type="match status" value="1"/>
</dbReference>
<dbReference type="PANTHER" id="PTHR47359">
    <property type="entry name" value="PEPTIDOGLYCAN DL-ENDOPEPTIDASE CWLO"/>
    <property type="match status" value="1"/>
</dbReference>
<keyword evidence="2" id="KW-0645">Protease</keyword>
<dbReference type="InterPro" id="IPR038765">
    <property type="entry name" value="Papain-like_cys_pep_sf"/>
</dbReference>
<evidence type="ECO:0000313" key="8">
    <source>
        <dbReference type="Proteomes" id="UP000247602"/>
    </source>
</evidence>
<dbReference type="InterPro" id="IPR051794">
    <property type="entry name" value="PG_Endopeptidase_C40"/>
</dbReference>
<dbReference type="Gene3D" id="3.90.1720.10">
    <property type="entry name" value="endopeptidase domain like (from Nostoc punctiforme)"/>
    <property type="match status" value="1"/>
</dbReference>
<reference evidence="7 8" key="1">
    <citation type="submission" date="2018-06" db="EMBL/GenBank/DDBJ databases">
        <title>Draft genome sequence of Modestobacter versicolor CP153-2.</title>
        <authorList>
            <person name="Gundlapally S.R."/>
        </authorList>
    </citation>
    <scope>NUCLEOTIDE SEQUENCE [LARGE SCALE GENOMIC DNA]</scope>
    <source>
        <strain evidence="7 8">CP153-2</strain>
    </source>
</reference>
<evidence type="ECO:0000259" key="6">
    <source>
        <dbReference type="PROSITE" id="PS51935"/>
    </source>
</evidence>
<protein>
    <recommendedName>
        <fullName evidence="6">NlpC/P60 domain-containing protein</fullName>
    </recommendedName>
</protein>
<dbReference type="SUPFAM" id="SSF54001">
    <property type="entry name" value="Cysteine proteinases"/>
    <property type="match status" value="1"/>
</dbReference>
<feature type="compositionally biased region" description="Low complexity" evidence="5">
    <location>
        <begin position="49"/>
        <end position="64"/>
    </location>
</feature>
<proteinExistence type="inferred from homology"/>
<keyword evidence="8" id="KW-1185">Reference proteome</keyword>
<evidence type="ECO:0000256" key="1">
    <source>
        <dbReference type="ARBA" id="ARBA00007074"/>
    </source>
</evidence>
<comment type="caution">
    <text evidence="7">The sequence shown here is derived from an EMBL/GenBank/DDBJ whole genome shotgun (WGS) entry which is preliminary data.</text>
</comment>
<dbReference type="Pfam" id="PF00877">
    <property type="entry name" value="NLPC_P60"/>
    <property type="match status" value="1"/>
</dbReference>
<dbReference type="OrthoDB" id="5177647at2"/>
<name>A0A323VA93_9ACTN</name>
<dbReference type="PROSITE" id="PS51935">
    <property type="entry name" value="NLPC_P60"/>
    <property type="match status" value="1"/>
</dbReference>
<dbReference type="EMBL" id="QKNV01000072">
    <property type="protein sequence ID" value="PZA21694.1"/>
    <property type="molecule type" value="Genomic_DNA"/>
</dbReference>
<evidence type="ECO:0000256" key="4">
    <source>
        <dbReference type="ARBA" id="ARBA00022807"/>
    </source>
</evidence>
<dbReference type="InterPro" id="IPR000064">
    <property type="entry name" value="NLP_P60_dom"/>
</dbReference>
<evidence type="ECO:0000256" key="3">
    <source>
        <dbReference type="ARBA" id="ARBA00022801"/>
    </source>
</evidence>
<feature type="region of interest" description="Disordered" evidence="5">
    <location>
        <begin position="1"/>
        <end position="143"/>
    </location>
</feature>
<feature type="domain" description="NlpC/P60" evidence="6">
    <location>
        <begin position="187"/>
        <end position="303"/>
    </location>
</feature>
<keyword evidence="4" id="KW-0788">Thiol protease</keyword>
<dbReference type="GO" id="GO:0006508">
    <property type="term" value="P:proteolysis"/>
    <property type="evidence" value="ECO:0007669"/>
    <property type="project" value="UniProtKB-KW"/>
</dbReference>
<evidence type="ECO:0000256" key="2">
    <source>
        <dbReference type="ARBA" id="ARBA00022670"/>
    </source>
</evidence>
<organism evidence="7 8">
    <name type="scientific">Modestobacter versicolor</name>
    <dbReference type="NCBI Taxonomy" id="429133"/>
    <lineage>
        <taxon>Bacteria</taxon>
        <taxon>Bacillati</taxon>
        <taxon>Actinomycetota</taxon>
        <taxon>Actinomycetes</taxon>
        <taxon>Geodermatophilales</taxon>
        <taxon>Geodermatophilaceae</taxon>
        <taxon>Modestobacter</taxon>
    </lineage>
</organism>
<dbReference type="GO" id="GO:0008234">
    <property type="term" value="F:cysteine-type peptidase activity"/>
    <property type="evidence" value="ECO:0007669"/>
    <property type="project" value="UniProtKB-KW"/>
</dbReference>
<comment type="similarity">
    <text evidence="1">Belongs to the peptidase C40 family.</text>
</comment>
<dbReference type="AlphaFoldDB" id="A0A323VA93"/>
<sequence length="303" mass="31042">MGRAGLHSRVTRSEHGPGGTARRSRPASRPDGLDGRAWRRRGGHRECASSPSRPRLRSSRLPGTTSPPPVVTPVGHRRTGRCRARQRVPGPGTHRSPGVKRDPHAGAGRPGEFPRPNPSANSVGGSGEPGAPLMRTSARPRPARSGRGALIALLTGAGLVLTPMTAQASGGPAAPVAAPVASVAAPTAATQVAVDTALAQQGKPYVWAGAGPDSFDCSGLTQFAYAAAGISLPHSSRMQSTLGTPVARADLQPGDLVFFYSPVSHVGIYIGNGQMVHAPTSGSVVSVVDVDLMGGFNSARRLA</sequence>
<evidence type="ECO:0000256" key="5">
    <source>
        <dbReference type="SAM" id="MobiDB-lite"/>
    </source>
</evidence>
<feature type="compositionally biased region" description="Basic residues" evidence="5">
    <location>
        <begin position="75"/>
        <end position="86"/>
    </location>
</feature>
<gene>
    <name evidence="7" type="ORF">DMO24_08930</name>
</gene>